<dbReference type="Gene3D" id="3.40.225.10">
    <property type="entry name" value="Class II aldolase/adducin N-terminal domain"/>
    <property type="match status" value="1"/>
</dbReference>
<dbReference type="GO" id="GO:0005856">
    <property type="term" value="C:cytoskeleton"/>
    <property type="evidence" value="ECO:0007669"/>
    <property type="project" value="TreeGrafter"/>
</dbReference>
<accession>A0A367PIR3</accession>
<protein>
    <submittedName>
        <fullName evidence="3">Class II aldolase/adducin family protein</fullName>
    </submittedName>
</protein>
<comment type="similarity">
    <text evidence="1">Belongs to the aldolase class II family.</text>
</comment>
<comment type="caution">
    <text evidence="3">The sequence shown here is derived from an EMBL/GenBank/DDBJ whole genome shotgun (WGS) entry which is preliminary data.</text>
</comment>
<feature type="domain" description="Class II aldolase/adducin N-terminal" evidence="2">
    <location>
        <begin position="32"/>
        <end position="215"/>
    </location>
</feature>
<dbReference type="Proteomes" id="UP000253501">
    <property type="component" value="Unassembled WGS sequence"/>
</dbReference>
<dbReference type="SMART" id="SM01007">
    <property type="entry name" value="Aldolase_II"/>
    <property type="match status" value="1"/>
</dbReference>
<reference evidence="3 4" key="1">
    <citation type="submission" date="2018-04" db="EMBL/GenBank/DDBJ databases">
        <title>Cupriavidus necator CR12 genome sequencing and assembly.</title>
        <authorList>
            <person name="Ben Fekih I."/>
            <person name="Mazhar H.S."/>
            <person name="Bello S.K."/>
            <person name="Rensing C."/>
        </authorList>
    </citation>
    <scope>NUCLEOTIDE SEQUENCE [LARGE SCALE GENOMIC DNA]</scope>
    <source>
        <strain evidence="3 4">CR12</strain>
    </source>
</reference>
<dbReference type="SUPFAM" id="SSF53639">
    <property type="entry name" value="AraD/HMP-PK domain-like"/>
    <property type="match status" value="1"/>
</dbReference>
<dbReference type="InterPro" id="IPR036409">
    <property type="entry name" value="Aldolase_II/adducin_N_sf"/>
</dbReference>
<dbReference type="PANTHER" id="PTHR10672">
    <property type="entry name" value="ADDUCIN"/>
    <property type="match status" value="1"/>
</dbReference>
<evidence type="ECO:0000256" key="1">
    <source>
        <dbReference type="ARBA" id="ARBA00037961"/>
    </source>
</evidence>
<name>A0A367PIR3_CUPNE</name>
<dbReference type="Pfam" id="PF00596">
    <property type="entry name" value="Aldolase_II"/>
    <property type="match status" value="1"/>
</dbReference>
<dbReference type="AlphaFoldDB" id="A0A367PIR3"/>
<organism evidence="3 4">
    <name type="scientific">Cupriavidus necator</name>
    <name type="common">Alcaligenes eutrophus</name>
    <name type="synonym">Ralstonia eutropha</name>
    <dbReference type="NCBI Taxonomy" id="106590"/>
    <lineage>
        <taxon>Bacteria</taxon>
        <taxon>Pseudomonadati</taxon>
        <taxon>Pseudomonadota</taxon>
        <taxon>Betaproteobacteria</taxon>
        <taxon>Burkholderiales</taxon>
        <taxon>Burkholderiaceae</taxon>
        <taxon>Cupriavidus</taxon>
    </lineage>
</organism>
<dbReference type="PANTHER" id="PTHR10672:SF3">
    <property type="entry name" value="PROTEIN HU-LI TAI SHAO"/>
    <property type="match status" value="1"/>
</dbReference>
<sequence length="267" mass="29666">MCNEEPDVNEQTSVPQDAVQGLVSEAEWRARVELAACYRLMDRYGMTDLIYNHITLRIPGTEHLLINAYGYLYSEIRASSLIRIDLDGNVLLAPQNAHGYEVNRAGMVIHTAIHKARPDVSCVIHTHTRAGMALSALASGLLPMTQTALRFYGKTGYHDFDSPVLQLGQQAPLVNSLGNHEVVILRNHGLLAVGPSVAEAFSRMYWLEMACRTQVDAMACGAGLTLPDQQAIDDTRAVMDARDNTFGKREWPALLRQVERMDPTYKD</sequence>
<dbReference type="EMBL" id="QDHA01000037">
    <property type="protein sequence ID" value="RCJ07423.1"/>
    <property type="molecule type" value="Genomic_DNA"/>
</dbReference>
<dbReference type="GO" id="GO:0051015">
    <property type="term" value="F:actin filament binding"/>
    <property type="evidence" value="ECO:0007669"/>
    <property type="project" value="TreeGrafter"/>
</dbReference>
<proteinExistence type="inferred from homology"/>
<evidence type="ECO:0000313" key="3">
    <source>
        <dbReference type="EMBL" id="RCJ07423.1"/>
    </source>
</evidence>
<evidence type="ECO:0000259" key="2">
    <source>
        <dbReference type="SMART" id="SM01007"/>
    </source>
</evidence>
<dbReference type="InterPro" id="IPR001303">
    <property type="entry name" value="Aldolase_II/adducin_N"/>
</dbReference>
<gene>
    <name evidence="3" type="ORF">DDK22_15680</name>
</gene>
<evidence type="ECO:0000313" key="4">
    <source>
        <dbReference type="Proteomes" id="UP000253501"/>
    </source>
</evidence>
<dbReference type="NCBIfam" id="NF005451">
    <property type="entry name" value="PRK07044.1"/>
    <property type="match status" value="1"/>
</dbReference>
<dbReference type="InterPro" id="IPR051017">
    <property type="entry name" value="Aldolase-II_Adducin_sf"/>
</dbReference>